<evidence type="ECO:0000256" key="6">
    <source>
        <dbReference type="SAM" id="Phobius"/>
    </source>
</evidence>
<feature type="transmembrane region" description="Helical" evidence="6">
    <location>
        <begin position="93"/>
        <end position="111"/>
    </location>
</feature>
<evidence type="ECO:0000256" key="1">
    <source>
        <dbReference type="ARBA" id="ARBA00004651"/>
    </source>
</evidence>
<evidence type="ECO:0000313" key="7">
    <source>
        <dbReference type="EMBL" id="RZS64209.1"/>
    </source>
</evidence>
<dbReference type="Proteomes" id="UP000293289">
    <property type="component" value="Unassembled WGS sequence"/>
</dbReference>
<dbReference type="EMBL" id="SGWY01000003">
    <property type="protein sequence ID" value="RZS64209.1"/>
    <property type="molecule type" value="Genomic_DNA"/>
</dbReference>
<dbReference type="CDD" id="cd06581">
    <property type="entry name" value="TM_PBP1_LivM_like"/>
    <property type="match status" value="1"/>
</dbReference>
<comment type="subcellular location">
    <subcellularLocation>
        <location evidence="1">Cell membrane</location>
        <topology evidence="1">Multi-pass membrane protein</topology>
    </subcellularLocation>
</comment>
<dbReference type="InterPro" id="IPR043428">
    <property type="entry name" value="LivM-like"/>
</dbReference>
<dbReference type="Pfam" id="PF02653">
    <property type="entry name" value="BPD_transp_2"/>
    <property type="match status" value="1"/>
</dbReference>
<feature type="transmembrane region" description="Helical" evidence="6">
    <location>
        <begin position="237"/>
        <end position="256"/>
    </location>
</feature>
<organism evidence="7 8">
    <name type="scientific">Agromyces ramosus</name>
    <dbReference type="NCBI Taxonomy" id="33879"/>
    <lineage>
        <taxon>Bacteria</taxon>
        <taxon>Bacillati</taxon>
        <taxon>Actinomycetota</taxon>
        <taxon>Actinomycetes</taxon>
        <taxon>Micrococcales</taxon>
        <taxon>Microbacteriaceae</taxon>
        <taxon>Agromyces</taxon>
    </lineage>
</organism>
<reference evidence="7 8" key="1">
    <citation type="submission" date="2019-02" db="EMBL/GenBank/DDBJ databases">
        <title>Genomic Encyclopedia of Type Strains, Phase IV (KMG-IV): sequencing the most valuable type-strain genomes for metagenomic binning, comparative biology and taxonomic classification.</title>
        <authorList>
            <person name="Goeker M."/>
        </authorList>
    </citation>
    <scope>NUCLEOTIDE SEQUENCE [LARGE SCALE GENOMIC DNA]</scope>
    <source>
        <strain evidence="7 8">DSM 43045</strain>
    </source>
</reference>
<comment type="caution">
    <text evidence="7">The sequence shown here is derived from an EMBL/GenBank/DDBJ whole genome shotgun (WGS) entry which is preliminary data.</text>
</comment>
<feature type="transmembrane region" description="Helical" evidence="6">
    <location>
        <begin position="21"/>
        <end position="42"/>
    </location>
</feature>
<dbReference type="AlphaFoldDB" id="A0A4Q7MD15"/>
<gene>
    <name evidence="7" type="ORF">EV187_2589</name>
</gene>
<dbReference type="GO" id="GO:0005886">
    <property type="term" value="C:plasma membrane"/>
    <property type="evidence" value="ECO:0007669"/>
    <property type="project" value="UniProtKB-SubCell"/>
</dbReference>
<keyword evidence="3 6" id="KW-0812">Transmembrane</keyword>
<feature type="transmembrane region" description="Helical" evidence="6">
    <location>
        <begin position="156"/>
        <end position="177"/>
    </location>
</feature>
<dbReference type="PANTHER" id="PTHR30482:SF10">
    <property type="entry name" value="HIGH-AFFINITY BRANCHED-CHAIN AMINO ACID TRANSPORT PROTEIN BRAE"/>
    <property type="match status" value="1"/>
</dbReference>
<dbReference type="InterPro" id="IPR001851">
    <property type="entry name" value="ABC_transp_permease"/>
</dbReference>
<feature type="transmembrane region" description="Helical" evidence="6">
    <location>
        <begin position="292"/>
        <end position="311"/>
    </location>
</feature>
<sequence>MIDWIAIFSNAAQELISPTTAAYALAALGLAIHFGYTGLLNFGQAGFMALGAYGYAISTLSFGFPVWASVLVGVGASVIFALILGIPTLRLRADYLAIVTIAAAEILRLIFTTNTFDSLTGSASGLQGYKGGFADLNPIPPGTYGFGPFTYNAYDWWIRIVGWTLVVIFALLTWLIMRSPWGRVIKGIREDEDAVRALGKNVYSYKMQSLILGGVYGTLAGMIFILPRAVVPANYQTSLTFFIYAILLLGGAATILGPVIGSMIFWVLLSFFSGFVARAVEAGWFPFMTQVQAGQLRFILVGVAIMLIVIFRPQGIFGNKKELAFVK</sequence>
<dbReference type="GO" id="GO:0015658">
    <property type="term" value="F:branched-chain amino acid transmembrane transporter activity"/>
    <property type="evidence" value="ECO:0007669"/>
    <property type="project" value="InterPro"/>
</dbReference>
<evidence type="ECO:0000313" key="8">
    <source>
        <dbReference type="Proteomes" id="UP000293289"/>
    </source>
</evidence>
<keyword evidence="8" id="KW-1185">Reference proteome</keyword>
<evidence type="ECO:0000256" key="4">
    <source>
        <dbReference type="ARBA" id="ARBA00022989"/>
    </source>
</evidence>
<keyword evidence="4 6" id="KW-1133">Transmembrane helix</keyword>
<feature type="transmembrane region" description="Helical" evidence="6">
    <location>
        <begin position="62"/>
        <end position="86"/>
    </location>
</feature>
<proteinExistence type="predicted"/>
<evidence type="ECO:0000256" key="5">
    <source>
        <dbReference type="ARBA" id="ARBA00023136"/>
    </source>
</evidence>
<keyword evidence="5 6" id="KW-0472">Membrane</keyword>
<name>A0A4Q7MD15_9MICO</name>
<keyword evidence="2" id="KW-1003">Cell membrane</keyword>
<evidence type="ECO:0000256" key="2">
    <source>
        <dbReference type="ARBA" id="ARBA00022475"/>
    </source>
</evidence>
<evidence type="ECO:0000256" key="3">
    <source>
        <dbReference type="ARBA" id="ARBA00022692"/>
    </source>
</evidence>
<dbReference type="PANTHER" id="PTHR30482">
    <property type="entry name" value="HIGH-AFFINITY BRANCHED-CHAIN AMINO ACID TRANSPORT SYSTEM PERMEASE"/>
    <property type="match status" value="1"/>
</dbReference>
<protein>
    <submittedName>
        <fullName evidence="7">Amino acid/amide ABC transporter membrane protein 2 (HAAT family)</fullName>
    </submittedName>
</protein>
<accession>A0A4Q7MD15</accession>
<feature type="transmembrane region" description="Helical" evidence="6">
    <location>
        <begin position="210"/>
        <end position="231"/>
    </location>
</feature>